<sequence length="61" mass="6550">MSALTSLASDQGLARPRMPCRPLICERAARAEVIQHDINMTPTASLLTARIAGRPPARHAS</sequence>
<dbReference type="EMBL" id="MU275934">
    <property type="protein sequence ID" value="KAI0046090.1"/>
    <property type="molecule type" value="Genomic_DNA"/>
</dbReference>
<organism evidence="1 2">
    <name type="scientific">Auriscalpium vulgare</name>
    <dbReference type="NCBI Taxonomy" id="40419"/>
    <lineage>
        <taxon>Eukaryota</taxon>
        <taxon>Fungi</taxon>
        <taxon>Dikarya</taxon>
        <taxon>Basidiomycota</taxon>
        <taxon>Agaricomycotina</taxon>
        <taxon>Agaricomycetes</taxon>
        <taxon>Russulales</taxon>
        <taxon>Auriscalpiaceae</taxon>
        <taxon>Auriscalpium</taxon>
    </lineage>
</organism>
<comment type="caution">
    <text evidence="1">The sequence shown here is derived from an EMBL/GenBank/DDBJ whole genome shotgun (WGS) entry which is preliminary data.</text>
</comment>
<keyword evidence="2" id="KW-1185">Reference proteome</keyword>
<proteinExistence type="predicted"/>
<accession>A0ACB8RQ70</accession>
<evidence type="ECO:0000313" key="1">
    <source>
        <dbReference type="EMBL" id="KAI0046090.1"/>
    </source>
</evidence>
<gene>
    <name evidence="1" type="ORF">FA95DRAFT_1607162</name>
</gene>
<protein>
    <submittedName>
        <fullName evidence="1">Uncharacterized protein</fullName>
    </submittedName>
</protein>
<name>A0ACB8RQ70_9AGAM</name>
<dbReference type="Proteomes" id="UP000814033">
    <property type="component" value="Unassembled WGS sequence"/>
</dbReference>
<evidence type="ECO:0000313" key="2">
    <source>
        <dbReference type="Proteomes" id="UP000814033"/>
    </source>
</evidence>
<reference evidence="1" key="2">
    <citation type="journal article" date="2022" name="New Phytol.">
        <title>Evolutionary transition to the ectomycorrhizal habit in the genomes of a hyperdiverse lineage of mushroom-forming fungi.</title>
        <authorList>
            <person name="Looney B."/>
            <person name="Miyauchi S."/>
            <person name="Morin E."/>
            <person name="Drula E."/>
            <person name="Courty P.E."/>
            <person name="Kohler A."/>
            <person name="Kuo A."/>
            <person name="LaButti K."/>
            <person name="Pangilinan J."/>
            <person name="Lipzen A."/>
            <person name="Riley R."/>
            <person name="Andreopoulos W."/>
            <person name="He G."/>
            <person name="Johnson J."/>
            <person name="Nolan M."/>
            <person name="Tritt A."/>
            <person name="Barry K.W."/>
            <person name="Grigoriev I.V."/>
            <person name="Nagy L.G."/>
            <person name="Hibbett D."/>
            <person name="Henrissat B."/>
            <person name="Matheny P.B."/>
            <person name="Labbe J."/>
            <person name="Martin F.M."/>
        </authorList>
    </citation>
    <scope>NUCLEOTIDE SEQUENCE</scope>
    <source>
        <strain evidence="1">FP105234-sp</strain>
    </source>
</reference>
<reference evidence="1" key="1">
    <citation type="submission" date="2021-02" db="EMBL/GenBank/DDBJ databases">
        <authorList>
            <consortium name="DOE Joint Genome Institute"/>
            <person name="Ahrendt S."/>
            <person name="Looney B.P."/>
            <person name="Miyauchi S."/>
            <person name="Morin E."/>
            <person name="Drula E."/>
            <person name="Courty P.E."/>
            <person name="Chicoki N."/>
            <person name="Fauchery L."/>
            <person name="Kohler A."/>
            <person name="Kuo A."/>
            <person name="Labutti K."/>
            <person name="Pangilinan J."/>
            <person name="Lipzen A."/>
            <person name="Riley R."/>
            <person name="Andreopoulos W."/>
            <person name="He G."/>
            <person name="Johnson J."/>
            <person name="Barry K.W."/>
            <person name="Grigoriev I.V."/>
            <person name="Nagy L."/>
            <person name="Hibbett D."/>
            <person name="Henrissat B."/>
            <person name="Matheny P.B."/>
            <person name="Labbe J."/>
            <person name="Martin F."/>
        </authorList>
    </citation>
    <scope>NUCLEOTIDE SEQUENCE</scope>
    <source>
        <strain evidence="1">FP105234-sp</strain>
    </source>
</reference>